<dbReference type="InterPro" id="IPR001623">
    <property type="entry name" value="DnaJ_domain"/>
</dbReference>
<dbReference type="EMBL" id="NIVC01000839">
    <property type="protein sequence ID" value="PAA76149.1"/>
    <property type="molecule type" value="Genomic_DNA"/>
</dbReference>
<dbReference type="Proteomes" id="UP000215902">
    <property type="component" value="Unassembled WGS sequence"/>
</dbReference>
<dbReference type="Pfam" id="PF01556">
    <property type="entry name" value="DnaJ_C"/>
    <property type="match status" value="1"/>
</dbReference>
<accession>A0A267H4E8</accession>
<evidence type="ECO:0000256" key="8">
    <source>
        <dbReference type="ARBA" id="ARBA00064985"/>
    </source>
</evidence>
<dbReference type="GO" id="GO:0006457">
    <property type="term" value="P:protein folding"/>
    <property type="evidence" value="ECO:0007669"/>
    <property type="project" value="InterPro"/>
</dbReference>
<dbReference type="SUPFAM" id="SSF49493">
    <property type="entry name" value="HSP40/DnaJ peptide-binding domain"/>
    <property type="match status" value="2"/>
</dbReference>
<dbReference type="AlphaFoldDB" id="A0A267H4E8"/>
<comment type="subunit">
    <text evidence="8">Homodimer. Component of the axonemal radial spoke complex 1 (RS1), at least composed of spoke head proteins RSPH1, RSPH3, RSPH9 and the cilia-specific component RSPH4A or sperm-specific component RSPH6A, spoke stalk proteins RSPH14, DNAJB13, DYDC1, ROPN1L and NME5, and the anchor protein IQUB. Interacts with SUN5. Interacts with IQUB.</text>
</comment>
<dbReference type="InterPro" id="IPR018253">
    <property type="entry name" value="DnaJ_domain_CS"/>
</dbReference>
<proteinExistence type="predicted"/>
<evidence type="ECO:0000313" key="18">
    <source>
        <dbReference type="EMBL" id="PAA93161.1"/>
    </source>
</evidence>
<evidence type="ECO:0000313" key="16">
    <source>
        <dbReference type="EMBL" id="PAA54289.1"/>
    </source>
</evidence>
<dbReference type="SMART" id="SM00271">
    <property type="entry name" value="DnaJ"/>
    <property type="match status" value="1"/>
</dbReference>
<dbReference type="Gene3D" id="1.10.287.110">
    <property type="entry name" value="DnaJ domain"/>
    <property type="match status" value="1"/>
</dbReference>
<feature type="region of interest" description="Disordered" evidence="14">
    <location>
        <begin position="71"/>
        <end position="95"/>
    </location>
</feature>
<evidence type="ECO:0000256" key="12">
    <source>
        <dbReference type="ARBA" id="ARBA00080190"/>
    </source>
</evidence>
<name>A0A267H4E8_9PLAT</name>
<comment type="function">
    <text evidence="7">Functions as part of axonemal radial spoke complexes that play an important part in the motility of sperm and cilia.</text>
</comment>
<evidence type="ECO:0000256" key="4">
    <source>
        <dbReference type="ARBA" id="ARBA00023069"/>
    </source>
</evidence>
<evidence type="ECO:0000256" key="5">
    <source>
        <dbReference type="ARBA" id="ARBA00023186"/>
    </source>
</evidence>
<dbReference type="PRINTS" id="PR00625">
    <property type="entry name" value="JDOMAIN"/>
</dbReference>
<dbReference type="FunFam" id="2.60.260.20:FF:000002">
    <property type="entry name" value="Dnaj homolog subfamily b member"/>
    <property type="match status" value="1"/>
</dbReference>
<dbReference type="InterPro" id="IPR051339">
    <property type="entry name" value="DnaJ_subfamily_B"/>
</dbReference>
<evidence type="ECO:0000259" key="15">
    <source>
        <dbReference type="PROSITE" id="PS50076"/>
    </source>
</evidence>
<dbReference type="InterPro" id="IPR036869">
    <property type="entry name" value="J_dom_sf"/>
</dbReference>
<dbReference type="FunFam" id="2.60.260.20:FF:000006">
    <property type="entry name" value="DnaJ subfamily B member 13"/>
    <property type="match status" value="1"/>
</dbReference>
<evidence type="ECO:0000256" key="6">
    <source>
        <dbReference type="ARBA" id="ARBA00023273"/>
    </source>
</evidence>
<evidence type="ECO:0000256" key="1">
    <source>
        <dbReference type="ARBA" id="ARBA00004230"/>
    </source>
</evidence>
<dbReference type="STRING" id="282301.A0A267H4E8"/>
<dbReference type="PROSITE" id="PS50076">
    <property type="entry name" value="DNAJ_2"/>
    <property type="match status" value="1"/>
</dbReference>
<evidence type="ECO:0000256" key="11">
    <source>
        <dbReference type="ARBA" id="ARBA00078669"/>
    </source>
</evidence>
<gene>
    <name evidence="16" type="ORF">BOX15_Mlig016115g1</name>
    <name evidence="18" type="ORF">BOX15_Mlig016115g2</name>
    <name evidence="17" type="ORF">BOX15_Mlig016115g3</name>
</gene>
<dbReference type="GO" id="GO:0030030">
    <property type="term" value="P:cell projection organization"/>
    <property type="evidence" value="ECO:0007669"/>
    <property type="project" value="UniProtKB-KW"/>
</dbReference>
<dbReference type="EMBL" id="NIVC01000032">
    <property type="protein sequence ID" value="PAA93161.1"/>
    <property type="molecule type" value="Genomic_DNA"/>
</dbReference>
<feature type="domain" description="J" evidence="15">
    <location>
        <begin position="4"/>
        <end position="68"/>
    </location>
</feature>
<dbReference type="InterPro" id="IPR002939">
    <property type="entry name" value="DnaJ_C"/>
</dbReference>
<keyword evidence="5" id="KW-0143">Chaperone</keyword>
<keyword evidence="4" id="KW-0969">Cilium</keyword>
<dbReference type="PANTHER" id="PTHR24078">
    <property type="entry name" value="DNAJ HOMOLOG SUBFAMILY C MEMBER"/>
    <property type="match status" value="1"/>
</dbReference>
<evidence type="ECO:0000256" key="10">
    <source>
        <dbReference type="ARBA" id="ARBA00075378"/>
    </source>
</evidence>
<keyword evidence="3" id="KW-0282">Flagellum</keyword>
<evidence type="ECO:0000256" key="14">
    <source>
        <dbReference type="SAM" id="MobiDB-lite"/>
    </source>
</evidence>
<comment type="subcellular location">
    <subcellularLocation>
        <location evidence="1">Cell projection</location>
        <location evidence="1">Cilium</location>
        <location evidence="1">Flagellum</location>
    </subcellularLocation>
</comment>
<dbReference type="PROSITE" id="PS00636">
    <property type="entry name" value="DNAJ_1"/>
    <property type="match status" value="1"/>
</dbReference>
<dbReference type="SUPFAM" id="SSF46565">
    <property type="entry name" value="Chaperone J-domain"/>
    <property type="match status" value="1"/>
</dbReference>
<keyword evidence="2" id="KW-0970">Cilium biogenesis/degradation</keyword>
<dbReference type="PANTHER" id="PTHR24078:SF553">
    <property type="entry name" value="DNAJ HOMOLOG SUBFAMILY B MEMBER 5"/>
    <property type="match status" value="1"/>
</dbReference>
<dbReference type="CDD" id="cd06257">
    <property type="entry name" value="DnaJ"/>
    <property type="match status" value="1"/>
</dbReference>
<dbReference type="GO" id="GO:0007017">
    <property type="term" value="P:microtubule-based process"/>
    <property type="evidence" value="ECO:0007669"/>
    <property type="project" value="UniProtKB-ARBA"/>
</dbReference>
<dbReference type="OrthoDB" id="550424at2759"/>
<dbReference type="FunFam" id="1.10.287.110:FF:000033">
    <property type="entry name" value="dnaJ homolog subfamily B member 13"/>
    <property type="match status" value="1"/>
</dbReference>
<sequence>MGRDYYKILGISRSATDDEIKKAYRKMALKYHPDKNKSPNAEDMFKQAAEAYEVLSDPNKRTIYDKYGEEGLKAQSGGGPSGPQGGPTGGGPGFTYTFQGDPRETFRMFFGTDDPFAAFGHRGFGNFEHMDVDDDGGMSSFSAFSSGGHPFSMAFGGGGGGGRRARKDPPIHHDLSVSLEDVLNGCTKKIKITRKRLSPDGQSLVEEEKILEIAVKKGWKAGTKITFPEEGDQLPNRTPADVIFTLKDRTHKYFRRDGADIRYKAKISLRDALCGSTLQIPTLDPGRHIPLQLTGPIKPTSLRKIKGEGLPYPKSPDERGDLVVEFDVEFPNQLDEKTRRQLYSLLPAS</sequence>
<evidence type="ECO:0000313" key="17">
    <source>
        <dbReference type="EMBL" id="PAA76149.1"/>
    </source>
</evidence>
<comment type="caution">
    <text evidence="18">The sequence shown here is derived from an EMBL/GenBank/DDBJ whole genome shotgun (WGS) entry which is preliminary data.</text>
</comment>
<dbReference type="CDD" id="cd10747">
    <property type="entry name" value="DnaJ_C"/>
    <property type="match status" value="1"/>
</dbReference>
<evidence type="ECO:0000256" key="2">
    <source>
        <dbReference type="ARBA" id="ARBA00022794"/>
    </source>
</evidence>
<dbReference type="InterPro" id="IPR008971">
    <property type="entry name" value="HSP40/DnaJ_pept-bd"/>
</dbReference>
<feature type="compositionally biased region" description="Gly residues" evidence="14">
    <location>
        <begin position="76"/>
        <end position="93"/>
    </location>
</feature>
<evidence type="ECO:0000256" key="13">
    <source>
        <dbReference type="ARBA" id="ARBA00081125"/>
    </source>
</evidence>
<dbReference type="GO" id="GO:0036126">
    <property type="term" value="C:sperm flagellum"/>
    <property type="evidence" value="ECO:0007669"/>
    <property type="project" value="UniProtKB-ARBA"/>
</dbReference>
<dbReference type="GO" id="GO:0051087">
    <property type="term" value="F:protein-folding chaperone binding"/>
    <property type="evidence" value="ECO:0007669"/>
    <property type="project" value="TreeGrafter"/>
</dbReference>
<organism evidence="18 19">
    <name type="scientific">Macrostomum lignano</name>
    <dbReference type="NCBI Taxonomy" id="282301"/>
    <lineage>
        <taxon>Eukaryota</taxon>
        <taxon>Metazoa</taxon>
        <taxon>Spiralia</taxon>
        <taxon>Lophotrochozoa</taxon>
        <taxon>Platyhelminthes</taxon>
        <taxon>Rhabditophora</taxon>
        <taxon>Macrostomorpha</taxon>
        <taxon>Macrostomida</taxon>
        <taxon>Macrostomidae</taxon>
        <taxon>Macrostomum</taxon>
    </lineage>
</organism>
<protein>
    <recommendedName>
        <fullName evidence="9">DnaJ homolog subfamily B member 13</fullName>
    </recommendedName>
    <alternativeName>
        <fullName evidence="12">Testis and spermatogenesis cell-related protein 6</fullName>
    </alternativeName>
    <alternativeName>
        <fullName evidence="13">Testis spermatocyte apoptosis-related gene 6 protein</fullName>
    </alternativeName>
    <alternativeName>
        <fullName evidence="10">Testis spermatogenesis apoptosis-related gene 3 protein</fullName>
    </alternativeName>
    <alternativeName>
        <fullName evidence="11">Testis spermatogenesis apoptosis-related gene 6 protein</fullName>
    </alternativeName>
</protein>
<dbReference type="Gene3D" id="2.60.260.20">
    <property type="entry name" value="Urease metallochaperone UreE, N-terminal domain"/>
    <property type="match status" value="2"/>
</dbReference>
<keyword evidence="19" id="KW-1185">Reference proteome</keyword>
<reference evidence="18 19" key="1">
    <citation type="submission" date="2017-06" db="EMBL/GenBank/DDBJ databases">
        <title>A platform for efficient transgenesis in Macrostomum lignano, a flatworm model organism for stem cell research.</title>
        <authorList>
            <person name="Berezikov E."/>
        </authorList>
    </citation>
    <scope>NUCLEOTIDE SEQUENCE [LARGE SCALE GENOMIC DNA]</scope>
    <source>
        <strain evidence="18">DV1</strain>
        <tissue evidence="18">Whole organism</tissue>
    </source>
</reference>
<dbReference type="GO" id="GO:0051082">
    <property type="term" value="F:unfolded protein binding"/>
    <property type="evidence" value="ECO:0007669"/>
    <property type="project" value="InterPro"/>
</dbReference>
<keyword evidence="6" id="KW-0966">Cell projection</keyword>
<dbReference type="Pfam" id="PF00226">
    <property type="entry name" value="DnaJ"/>
    <property type="match status" value="1"/>
</dbReference>
<evidence type="ECO:0000256" key="9">
    <source>
        <dbReference type="ARBA" id="ARBA00071910"/>
    </source>
</evidence>
<dbReference type="GO" id="GO:0005829">
    <property type="term" value="C:cytosol"/>
    <property type="evidence" value="ECO:0007669"/>
    <property type="project" value="TreeGrafter"/>
</dbReference>
<evidence type="ECO:0000256" key="3">
    <source>
        <dbReference type="ARBA" id="ARBA00022846"/>
    </source>
</evidence>
<evidence type="ECO:0000313" key="19">
    <source>
        <dbReference type="Proteomes" id="UP000215902"/>
    </source>
</evidence>
<evidence type="ECO:0000256" key="7">
    <source>
        <dbReference type="ARBA" id="ARBA00056649"/>
    </source>
</evidence>
<dbReference type="EMBL" id="NIVC01002936">
    <property type="protein sequence ID" value="PAA54289.1"/>
    <property type="molecule type" value="Genomic_DNA"/>
</dbReference>